<dbReference type="Gene3D" id="3.40.1690.10">
    <property type="entry name" value="secretion proteins EscU"/>
    <property type="match status" value="1"/>
</dbReference>
<evidence type="ECO:0000313" key="2">
    <source>
        <dbReference type="Proteomes" id="UP001519343"/>
    </source>
</evidence>
<dbReference type="EMBL" id="JAGGKT010000001">
    <property type="protein sequence ID" value="MBP1930770.1"/>
    <property type="molecule type" value="Genomic_DNA"/>
</dbReference>
<dbReference type="SUPFAM" id="SSF160544">
    <property type="entry name" value="EscU C-terminal domain-like"/>
    <property type="match status" value="1"/>
</dbReference>
<keyword evidence="2" id="KW-1185">Reference proteome</keyword>
<gene>
    <name evidence="1" type="ORF">J2Z37_000757</name>
</gene>
<evidence type="ECO:0000313" key="1">
    <source>
        <dbReference type="EMBL" id="MBP1930770.1"/>
    </source>
</evidence>
<dbReference type="Proteomes" id="UP001519343">
    <property type="component" value="Unassembled WGS sequence"/>
</dbReference>
<name>A0ABS4GKI8_9BACL</name>
<accession>A0ABS4GKI8</accession>
<dbReference type="PANTHER" id="PTHR30531">
    <property type="entry name" value="FLAGELLAR BIOSYNTHETIC PROTEIN FLHB"/>
    <property type="match status" value="1"/>
</dbReference>
<dbReference type="RefSeq" id="WP_209808840.1">
    <property type="nucleotide sequence ID" value="NZ_JAGGKT010000001.1"/>
</dbReference>
<comment type="caution">
    <text evidence="1">The sequence shown here is derived from an EMBL/GenBank/DDBJ whole genome shotgun (WGS) entry which is preliminary data.</text>
</comment>
<reference evidence="1 2" key="1">
    <citation type="submission" date="2021-03" db="EMBL/GenBank/DDBJ databases">
        <title>Genomic Encyclopedia of Type Strains, Phase IV (KMG-IV): sequencing the most valuable type-strain genomes for metagenomic binning, comparative biology and taxonomic classification.</title>
        <authorList>
            <person name="Goeker M."/>
        </authorList>
    </citation>
    <scope>NUCLEOTIDE SEQUENCE [LARGE SCALE GENOMIC DNA]</scope>
    <source>
        <strain evidence="1 2">DSM 24738</strain>
    </source>
</reference>
<keyword evidence="1" id="KW-0969">Cilium</keyword>
<sequence length="92" mass="10000">MSGEKRKKAVAISYNPDLYDAPTVTAKGAGAVAERILEKAREHGVPVQEDQSLVEVLAAIDLNTQIPPELYQVVAEILAMVYKMEKKSEGST</sequence>
<organism evidence="1 2">
    <name type="scientific">Ammoniphilus resinae</name>
    <dbReference type="NCBI Taxonomy" id="861532"/>
    <lineage>
        <taxon>Bacteria</taxon>
        <taxon>Bacillati</taxon>
        <taxon>Bacillota</taxon>
        <taxon>Bacilli</taxon>
        <taxon>Bacillales</taxon>
        <taxon>Paenibacillaceae</taxon>
        <taxon>Aneurinibacillus group</taxon>
        <taxon>Ammoniphilus</taxon>
    </lineage>
</organism>
<dbReference type="PANTHER" id="PTHR30531:SF12">
    <property type="entry name" value="FLAGELLAR BIOSYNTHETIC PROTEIN FLHB"/>
    <property type="match status" value="1"/>
</dbReference>
<keyword evidence="1" id="KW-0966">Cell projection</keyword>
<keyword evidence="1" id="KW-0282">Flagellum</keyword>
<dbReference type="InterPro" id="IPR029025">
    <property type="entry name" value="T3SS_substrate_exporter_C"/>
</dbReference>
<dbReference type="Pfam" id="PF01312">
    <property type="entry name" value="Bac_export_2"/>
    <property type="match status" value="1"/>
</dbReference>
<protein>
    <submittedName>
        <fullName evidence="1">Flagellar biosynthesis protein</fullName>
    </submittedName>
</protein>
<proteinExistence type="predicted"/>
<dbReference type="InterPro" id="IPR006135">
    <property type="entry name" value="T3SS_substrate_exporter"/>
</dbReference>